<dbReference type="Proteomes" id="UP001159364">
    <property type="component" value="Unassembled WGS sequence"/>
</dbReference>
<dbReference type="EMBL" id="JAIWQS010000232">
    <property type="protein sequence ID" value="KAJ8747159.1"/>
    <property type="molecule type" value="Genomic_DNA"/>
</dbReference>
<accession>A0AAV8S4Q8</accession>
<dbReference type="FunFam" id="1.20.58.2010:FF:000001">
    <property type="entry name" value="Rop guanine nucleotide exchange factor 14"/>
    <property type="match status" value="1"/>
</dbReference>
<dbReference type="PANTHER" id="PTHR33101:SF2">
    <property type="entry name" value="ROP GUANINE NUCLEOTIDE EXCHANGE FACTOR 14"/>
    <property type="match status" value="1"/>
</dbReference>
<dbReference type="InterPro" id="IPR005512">
    <property type="entry name" value="PRONE_dom"/>
</dbReference>
<proteinExistence type="predicted"/>
<name>A0AAV8S4Q8_9ROSI</name>
<evidence type="ECO:0000256" key="2">
    <source>
        <dbReference type="PROSITE-ProRule" id="PRU00663"/>
    </source>
</evidence>
<gene>
    <name evidence="4" type="ORF">K2173_004575</name>
</gene>
<keyword evidence="1 2" id="KW-0344">Guanine-nucleotide releasing factor</keyword>
<dbReference type="PROSITE" id="PS51334">
    <property type="entry name" value="PRONE"/>
    <property type="match status" value="1"/>
</dbReference>
<sequence>MMMMGRRLACCTRDRETSIDFDEQERIMSYNGLETCIINNQSYENESGTSRGDGCISDSLDDDESSCSSSKDAFGSFSSKWLTMKNDESLDEWDLSASPQHFYVKEKPAYAIHYSDKEIMKEKFARLLLGDDITGGRKGITTALALSKAITNLAASVFGELWKLEPLNEERKNKWRREMDWLLSPANYMVELVPAKQNGANGRTLEIMTPKARSDIHMNLPALQKLDSMLIETLDSMVDTEFWYSEVGTRAEGKSKSAKQSKKWWLPQPQVPRAGLSELERKKLLHQIQMVYQIFKAAKAINEHVLLEMPVPDIIRDALPRSGKLNLGENLYKALTAGSSTAEEMLNSLRLKSENSALEVFNKLESAMFVWKERITAQTSGRSPVRTSWSPVRTSWSFVKDPLSEIDKSESLIDRGEALMRQLKMRYPNLSQSFFDIVKIQYGKDVGHSILEAYSRVLGNLSYSILSRMGDIVKQDIVSNPNSPVATAYFPGKDIALNQEKLQQIRHSLTDQMNKVDGKDQQFNASEWEFSDTEGREISVNSTPSRSRVWCISREACIGVSPIDSP</sequence>
<feature type="domain" description="PRONE" evidence="3">
    <location>
        <begin position="107"/>
        <end position="486"/>
    </location>
</feature>
<dbReference type="InterPro" id="IPR038937">
    <property type="entry name" value="RopGEF"/>
</dbReference>
<dbReference type="PANTHER" id="PTHR33101">
    <property type="entry name" value="ROP GUANINE NUCLEOTIDE EXCHANGE FACTOR 1"/>
    <property type="match status" value="1"/>
</dbReference>
<dbReference type="AlphaFoldDB" id="A0AAV8S4Q8"/>
<organism evidence="4 5">
    <name type="scientific">Erythroxylum novogranatense</name>
    <dbReference type="NCBI Taxonomy" id="1862640"/>
    <lineage>
        <taxon>Eukaryota</taxon>
        <taxon>Viridiplantae</taxon>
        <taxon>Streptophyta</taxon>
        <taxon>Embryophyta</taxon>
        <taxon>Tracheophyta</taxon>
        <taxon>Spermatophyta</taxon>
        <taxon>Magnoliopsida</taxon>
        <taxon>eudicotyledons</taxon>
        <taxon>Gunneridae</taxon>
        <taxon>Pentapetalae</taxon>
        <taxon>rosids</taxon>
        <taxon>fabids</taxon>
        <taxon>Malpighiales</taxon>
        <taxon>Erythroxylaceae</taxon>
        <taxon>Erythroxylum</taxon>
    </lineage>
</organism>
<evidence type="ECO:0000313" key="4">
    <source>
        <dbReference type="EMBL" id="KAJ8747159.1"/>
    </source>
</evidence>
<dbReference type="Gene3D" id="1.20.58.2010">
    <property type="entry name" value="PRONE domain, subdomain 1"/>
    <property type="match status" value="2"/>
</dbReference>
<evidence type="ECO:0000256" key="1">
    <source>
        <dbReference type="ARBA" id="ARBA00022658"/>
    </source>
</evidence>
<comment type="caution">
    <text evidence="4">The sequence shown here is derived from an EMBL/GenBank/DDBJ whole genome shotgun (WGS) entry which is preliminary data.</text>
</comment>
<dbReference type="FunFam" id="1.20.58.2010:FF:000003">
    <property type="entry name" value="Rop guanine nucleotide exchange factor 14"/>
    <property type="match status" value="1"/>
</dbReference>
<protein>
    <recommendedName>
        <fullName evidence="3">PRONE domain-containing protein</fullName>
    </recommendedName>
</protein>
<evidence type="ECO:0000313" key="5">
    <source>
        <dbReference type="Proteomes" id="UP001159364"/>
    </source>
</evidence>
<dbReference type="GO" id="GO:0005085">
    <property type="term" value="F:guanyl-nucleotide exchange factor activity"/>
    <property type="evidence" value="ECO:0007669"/>
    <property type="project" value="UniProtKB-UniRule"/>
</dbReference>
<keyword evidence="5" id="KW-1185">Reference proteome</keyword>
<dbReference type="Pfam" id="PF03759">
    <property type="entry name" value="PRONE"/>
    <property type="match status" value="1"/>
</dbReference>
<evidence type="ECO:0000259" key="3">
    <source>
        <dbReference type="PROSITE" id="PS51334"/>
    </source>
</evidence>
<reference evidence="4 5" key="1">
    <citation type="submission" date="2021-09" db="EMBL/GenBank/DDBJ databases">
        <title>Genomic insights and catalytic innovation underlie evolution of tropane alkaloids biosynthesis.</title>
        <authorList>
            <person name="Wang Y.-J."/>
            <person name="Tian T."/>
            <person name="Huang J.-P."/>
            <person name="Huang S.-X."/>
        </authorList>
    </citation>
    <scope>NUCLEOTIDE SEQUENCE [LARGE SCALE GENOMIC DNA]</scope>
    <source>
        <strain evidence="4">KIB-2018</strain>
        <tissue evidence="4">Leaf</tissue>
    </source>
</reference>